<name>X0TI06_9ZZZZ</name>
<feature type="domain" description="Zinc-ribbon" evidence="1">
    <location>
        <begin position="3"/>
        <end position="25"/>
    </location>
</feature>
<dbReference type="EMBL" id="BARS01016503">
    <property type="protein sequence ID" value="GAF87772.1"/>
    <property type="molecule type" value="Genomic_DNA"/>
</dbReference>
<accession>X0TI06</accession>
<dbReference type="InterPro" id="IPR038587">
    <property type="entry name" value="Ribosomal_eL40_sf"/>
</dbReference>
<feature type="non-terminal residue" evidence="2">
    <location>
        <position position="40"/>
    </location>
</feature>
<organism evidence="2">
    <name type="scientific">marine sediment metagenome</name>
    <dbReference type="NCBI Taxonomy" id="412755"/>
    <lineage>
        <taxon>unclassified sequences</taxon>
        <taxon>metagenomes</taxon>
        <taxon>ecological metagenomes</taxon>
    </lineage>
</organism>
<dbReference type="AlphaFoldDB" id="X0TI06"/>
<proteinExistence type="predicted"/>
<evidence type="ECO:0000313" key="2">
    <source>
        <dbReference type="EMBL" id="GAF87772.1"/>
    </source>
</evidence>
<protein>
    <recommendedName>
        <fullName evidence="1">Zinc-ribbon domain-containing protein</fullName>
    </recommendedName>
</protein>
<dbReference type="Gene3D" id="4.10.1060.50">
    <property type="match status" value="1"/>
</dbReference>
<reference evidence="2" key="1">
    <citation type="journal article" date="2014" name="Front. Microbiol.">
        <title>High frequency of phylogenetically diverse reductive dehalogenase-homologous genes in deep subseafloor sedimentary metagenomes.</title>
        <authorList>
            <person name="Kawai M."/>
            <person name="Futagami T."/>
            <person name="Toyoda A."/>
            <person name="Takaki Y."/>
            <person name="Nishi S."/>
            <person name="Hori S."/>
            <person name="Arai W."/>
            <person name="Tsubouchi T."/>
            <person name="Morono Y."/>
            <person name="Uchiyama I."/>
            <person name="Ito T."/>
            <person name="Fujiyama A."/>
            <person name="Inagaki F."/>
            <person name="Takami H."/>
        </authorList>
    </citation>
    <scope>NUCLEOTIDE SEQUENCE</scope>
    <source>
        <strain evidence="2">Expedition CK06-06</strain>
    </source>
</reference>
<dbReference type="Pfam" id="PF13240">
    <property type="entry name" value="Zn_Ribbon_1"/>
    <property type="match status" value="1"/>
</dbReference>
<comment type="caution">
    <text evidence="2">The sequence shown here is derived from an EMBL/GenBank/DDBJ whole genome shotgun (WGS) entry which is preliminary data.</text>
</comment>
<gene>
    <name evidence="2" type="ORF">S01H1_27148</name>
</gene>
<sequence length="40" mass="4525">MVYCAKCGEKNEDVAKFCNKCGTSLTGTKKDFEKNMENRC</sequence>
<evidence type="ECO:0000259" key="1">
    <source>
        <dbReference type="Pfam" id="PF13240"/>
    </source>
</evidence>
<dbReference type="InterPro" id="IPR026870">
    <property type="entry name" value="Zinc_ribbon_dom"/>
</dbReference>